<evidence type="ECO:0000256" key="7">
    <source>
        <dbReference type="ARBA" id="ARBA00022729"/>
    </source>
</evidence>
<dbReference type="PROSITE" id="PS50106">
    <property type="entry name" value="PDZ"/>
    <property type="match status" value="2"/>
</dbReference>
<evidence type="ECO:0000256" key="2">
    <source>
        <dbReference type="ARBA" id="ARBA00004418"/>
    </source>
</evidence>
<feature type="domain" description="PDZ" evidence="17">
    <location>
        <begin position="303"/>
        <end position="357"/>
    </location>
</feature>
<evidence type="ECO:0000256" key="15">
    <source>
        <dbReference type="PIRSR" id="PIRSR611782-2"/>
    </source>
</evidence>
<dbReference type="Pfam" id="PF00595">
    <property type="entry name" value="PDZ"/>
    <property type="match status" value="2"/>
</dbReference>
<dbReference type="InterPro" id="IPR001940">
    <property type="entry name" value="Peptidase_S1C"/>
</dbReference>
<dbReference type="InterPro" id="IPR001478">
    <property type="entry name" value="PDZ"/>
</dbReference>
<keyword evidence="12" id="KW-0346">Stress response</keyword>
<dbReference type="NCBIfam" id="TIGR02037">
    <property type="entry name" value="degP_htrA_DO"/>
    <property type="match status" value="1"/>
</dbReference>
<dbReference type="PANTHER" id="PTHR43343">
    <property type="entry name" value="PEPTIDASE S12"/>
    <property type="match status" value="1"/>
</dbReference>
<comment type="subcellular location">
    <subcellularLocation>
        <location evidence="2">Periplasm</location>
    </subcellularLocation>
</comment>
<dbReference type="EMBL" id="CP043506">
    <property type="protein sequence ID" value="QEO17318.1"/>
    <property type="molecule type" value="Genomic_DNA"/>
</dbReference>
<dbReference type="GO" id="GO:0042597">
    <property type="term" value="C:periplasmic space"/>
    <property type="evidence" value="ECO:0007669"/>
    <property type="project" value="UniProtKB-SubCell"/>
</dbReference>
<dbReference type="GO" id="GO:0004252">
    <property type="term" value="F:serine-type endopeptidase activity"/>
    <property type="evidence" value="ECO:0007669"/>
    <property type="project" value="InterPro"/>
</dbReference>
<dbReference type="CDD" id="cd10839">
    <property type="entry name" value="cpPDZ1_DegP-like"/>
    <property type="match status" value="1"/>
</dbReference>
<evidence type="ECO:0000256" key="16">
    <source>
        <dbReference type="SAM" id="MobiDB-lite"/>
    </source>
</evidence>
<dbReference type="SMART" id="SM00228">
    <property type="entry name" value="PDZ"/>
    <property type="match status" value="2"/>
</dbReference>
<dbReference type="Gene3D" id="2.30.42.60">
    <property type="match status" value="1"/>
</dbReference>
<evidence type="ECO:0000256" key="5">
    <source>
        <dbReference type="ARBA" id="ARBA00013958"/>
    </source>
</evidence>
<evidence type="ECO:0000256" key="12">
    <source>
        <dbReference type="ARBA" id="ARBA00023016"/>
    </source>
</evidence>
<keyword evidence="10" id="KW-0378">Hydrolase</keyword>
<accession>A0A5C1YP63</accession>
<keyword evidence="7" id="KW-0732">Signal</keyword>
<keyword evidence="8" id="KW-0677">Repeat</keyword>
<evidence type="ECO:0000256" key="14">
    <source>
        <dbReference type="PIRSR" id="PIRSR611782-1"/>
    </source>
</evidence>
<name>A0A5C1YP63_9PROT</name>
<dbReference type="InterPro" id="IPR009003">
    <property type="entry name" value="Peptidase_S1_PA"/>
</dbReference>
<dbReference type="KEGG" id="acek:FLP30_05910"/>
<dbReference type="RefSeq" id="WP_149278996.1">
    <property type="nucleotide sequence ID" value="NZ_CP043506.1"/>
</dbReference>
<organism evidence="18 19">
    <name type="scientific">Acetobacter vaccinii</name>
    <dbReference type="NCBI Taxonomy" id="2592655"/>
    <lineage>
        <taxon>Bacteria</taxon>
        <taxon>Pseudomonadati</taxon>
        <taxon>Pseudomonadota</taxon>
        <taxon>Alphaproteobacteria</taxon>
        <taxon>Acetobacterales</taxon>
        <taxon>Acetobacteraceae</taxon>
        <taxon>Acetobacter</taxon>
    </lineage>
</organism>
<dbReference type="PANTHER" id="PTHR43343:SF3">
    <property type="entry name" value="PROTEASE DO-LIKE 8, CHLOROPLASTIC"/>
    <property type="match status" value="1"/>
</dbReference>
<proteinExistence type="inferred from homology"/>
<evidence type="ECO:0000313" key="18">
    <source>
        <dbReference type="EMBL" id="QEO17318.1"/>
    </source>
</evidence>
<feature type="domain" description="PDZ" evidence="17">
    <location>
        <begin position="419"/>
        <end position="501"/>
    </location>
</feature>
<evidence type="ECO:0000256" key="3">
    <source>
        <dbReference type="ARBA" id="ARBA00010541"/>
    </source>
</evidence>
<evidence type="ECO:0000256" key="8">
    <source>
        <dbReference type="ARBA" id="ARBA00022737"/>
    </source>
</evidence>
<dbReference type="GO" id="GO:0006508">
    <property type="term" value="P:proteolysis"/>
    <property type="evidence" value="ECO:0007669"/>
    <property type="project" value="UniProtKB-KW"/>
</dbReference>
<feature type="active site" description="Charge relay system" evidence="14">
    <location>
        <position position="143"/>
    </location>
</feature>
<sequence length="517" mass="54594">MPLSARLLHIVSLSGVLLGAGVGVPAWAETPALPAPAAPATPAPAVVAPRPVPESFADLAARLLPAVVNVSTTQTVHGNGDDEDDEDDQQPQMPDFPHGSPFEKFFHDFMNRQTDPNAPPRRMQALGSGFIIDPAGYIVTNNHVIRHADKVTVTLQDNTVLTARPIGHDDRTDLALLKVDSKKPLPFVSFGDSDRHRVGDWVLAIGNPFGLSGTVTAGIISSRGRNIEQGPYDDFIQTDAPINKGNSGGPLFDMDGAVIGVNTAIYSPSGGSVGIGFSIPSNEARSVVEQLRKNGKVSRGWLGVRIQNVTQDIADGLGLSPARGALVAGVEKGGPADKGGLHTGDVVQTLNGKPIEGKALPRLSAQLPVGSVAHLGLWRHGKTLDQPVTVGALPEEAEEAAAKPAPEHKQPAAVSFEDFGFSVGPLDAQARQKYGLPAGQKGVLVRSVRDDGIAAERGLKEGDVITEVQQAEVTNPSALKQRMEAARKEKKRSILLLVHDTDGMRWVPLPLTGEDKP</sequence>
<keyword evidence="11" id="KW-0720">Serine protease</keyword>
<evidence type="ECO:0000313" key="19">
    <source>
        <dbReference type="Proteomes" id="UP000324536"/>
    </source>
</evidence>
<evidence type="ECO:0000259" key="17">
    <source>
        <dbReference type="PROSITE" id="PS50106"/>
    </source>
</evidence>
<keyword evidence="9" id="KW-0574">Periplasm</keyword>
<dbReference type="SUPFAM" id="SSF50494">
    <property type="entry name" value="Trypsin-like serine proteases"/>
    <property type="match status" value="1"/>
</dbReference>
<dbReference type="Gene3D" id="2.30.42.10">
    <property type="match status" value="1"/>
</dbReference>
<dbReference type="Proteomes" id="UP000324536">
    <property type="component" value="Chromosome"/>
</dbReference>
<evidence type="ECO:0000256" key="9">
    <source>
        <dbReference type="ARBA" id="ARBA00022764"/>
    </source>
</evidence>
<evidence type="ECO:0000256" key="6">
    <source>
        <dbReference type="ARBA" id="ARBA00022670"/>
    </source>
</evidence>
<evidence type="ECO:0000256" key="13">
    <source>
        <dbReference type="ARBA" id="ARBA00032850"/>
    </source>
</evidence>
<reference evidence="18 19" key="1">
    <citation type="submission" date="2019-09" db="EMBL/GenBank/DDBJ databases">
        <title>Genome sequencing of strain KACC 21233.</title>
        <authorList>
            <person name="Heo J."/>
            <person name="Kim S.-J."/>
            <person name="Kim J.-S."/>
            <person name="Hong S.-B."/>
            <person name="Kwon S.-W."/>
        </authorList>
    </citation>
    <scope>NUCLEOTIDE SEQUENCE [LARGE SCALE GENOMIC DNA]</scope>
    <source>
        <strain evidence="18 19">KACC 21233</strain>
    </source>
</reference>
<gene>
    <name evidence="18" type="ORF">FLP30_05910</name>
</gene>
<evidence type="ECO:0000256" key="4">
    <source>
        <dbReference type="ARBA" id="ARBA00013035"/>
    </source>
</evidence>
<dbReference type="Gene3D" id="2.40.10.120">
    <property type="match status" value="1"/>
</dbReference>
<feature type="region of interest" description="Disordered" evidence="16">
    <location>
        <begin position="74"/>
        <end position="98"/>
    </location>
</feature>
<feature type="active site" description="Charge relay system" evidence="14">
    <location>
        <position position="173"/>
    </location>
</feature>
<dbReference type="PRINTS" id="PR00834">
    <property type="entry name" value="PROTEASES2C"/>
</dbReference>
<dbReference type="OrthoDB" id="9758917at2"/>
<feature type="binding site" evidence="15">
    <location>
        <begin position="245"/>
        <end position="247"/>
    </location>
    <ligand>
        <name>substrate</name>
    </ligand>
</feature>
<evidence type="ECO:0000256" key="11">
    <source>
        <dbReference type="ARBA" id="ARBA00022825"/>
    </source>
</evidence>
<protein>
    <recommendedName>
        <fullName evidence="5">Probable periplasmic serine endoprotease DegP-like</fullName>
        <ecNumber evidence="4">3.4.21.107</ecNumber>
    </recommendedName>
    <alternativeName>
        <fullName evidence="13">Protease Do</fullName>
    </alternativeName>
</protein>
<dbReference type="Pfam" id="PF13365">
    <property type="entry name" value="Trypsin_2"/>
    <property type="match status" value="1"/>
</dbReference>
<evidence type="ECO:0000256" key="10">
    <source>
        <dbReference type="ARBA" id="ARBA00022801"/>
    </source>
</evidence>
<dbReference type="FunFam" id="2.40.10.120:FF:000007">
    <property type="entry name" value="Periplasmic serine endoprotease DegP-like"/>
    <property type="match status" value="1"/>
</dbReference>
<feature type="active site" description="Charge relay system" evidence="14">
    <location>
        <position position="247"/>
    </location>
</feature>
<dbReference type="InterPro" id="IPR036034">
    <property type="entry name" value="PDZ_sf"/>
</dbReference>
<evidence type="ECO:0000256" key="1">
    <source>
        <dbReference type="ARBA" id="ARBA00001772"/>
    </source>
</evidence>
<comment type="similarity">
    <text evidence="3">Belongs to the peptidase S1C family.</text>
</comment>
<feature type="binding site" evidence="15">
    <location>
        <position position="143"/>
    </location>
    <ligand>
        <name>substrate</name>
    </ligand>
</feature>
<dbReference type="AlphaFoldDB" id="A0A5C1YP63"/>
<feature type="binding site" evidence="15">
    <location>
        <position position="173"/>
    </location>
    <ligand>
        <name>substrate</name>
    </ligand>
</feature>
<dbReference type="InterPro" id="IPR011782">
    <property type="entry name" value="Pept_S1C_Do"/>
</dbReference>
<dbReference type="EC" id="3.4.21.107" evidence="4"/>
<keyword evidence="19" id="KW-1185">Reference proteome</keyword>
<keyword evidence="6 18" id="KW-0645">Protease</keyword>
<comment type="catalytic activity">
    <reaction evidence="1">
        <text>Acts on substrates that are at least partially unfolded. The cleavage site P1 residue is normally between a pair of hydrophobic residues, such as Val-|-Val.</text>
        <dbReference type="EC" id="3.4.21.107"/>
    </reaction>
</comment>
<dbReference type="SUPFAM" id="SSF50156">
    <property type="entry name" value="PDZ domain-like"/>
    <property type="match status" value="2"/>
</dbReference>
<dbReference type="InterPro" id="IPR051201">
    <property type="entry name" value="Chloro_Bact_Ser_Proteases"/>
</dbReference>